<accession>A0ABX9Y3V0</accession>
<evidence type="ECO:0000259" key="2">
    <source>
        <dbReference type="Pfam" id="PF04909"/>
    </source>
</evidence>
<reference evidence="3 4" key="1">
    <citation type="submission" date="2018-05" db="EMBL/GenBank/DDBJ databases">
        <title>Micromonospora from Atacama Desert.</title>
        <authorList>
            <person name="Carro L."/>
            <person name="Goodfellow M."/>
            <person name="Klenk H.-P."/>
        </authorList>
    </citation>
    <scope>NUCLEOTIDE SEQUENCE [LARGE SCALE GENOMIC DNA]</scope>
    <source>
        <strain evidence="3 4">LB41</strain>
    </source>
</reference>
<evidence type="ECO:0000313" key="4">
    <source>
        <dbReference type="Proteomes" id="UP000274694"/>
    </source>
</evidence>
<feature type="domain" description="Amidohydrolase-related" evidence="2">
    <location>
        <begin position="4"/>
        <end position="309"/>
    </location>
</feature>
<protein>
    <submittedName>
        <fullName evidence="3">Amidohydrolase</fullName>
    </submittedName>
</protein>
<keyword evidence="1" id="KW-0456">Lyase</keyword>
<name>A0ABX9Y3V0_MICCH</name>
<keyword evidence="4" id="KW-1185">Reference proteome</keyword>
<sequence length="317" mass="34817">MDAIDVHHHIIPDFYAAELRELGGSTVLSGVDRPTWSRAGSLAMMDRQGIRAAIVSLWPGVPPLDRARSRALARRLNEYLAEFVAAGDCRFGAFAVLPFPHLDDCVAEFVHAIDVLGLDGLGLLTNYDGLYVGDRRLDPLLAEAERRRTPIFVHPAVPPATGQPAFGLPLSLYEFPFETVRLVAQLLYNGTLERFPELRIILPHGGGGVTYYADRLTYGPVINRDLADRLPDDPLAVLRRLYFDVAMCGRHALASLRLFADPERVLVGSDYPFMPESFGASIGAGVARHADLDPGWWAAVNRSNAAKLFARFPSTGE</sequence>
<evidence type="ECO:0000256" key="1">
    <source>
        <dbReference type="ARBA" id="ARBA00023239"/>
    </source>
</evidence>
<organism evidence="3 4">
    <name type="scientific">Micromonospora chalcea</name>
    <dbReference type="NCBI Taxonomy" id="1874"/>
    <lineage>
        <taxon>Bacteria</taxon>
        <taxon>Bacillati</taxon>
        <taxon>Actinomycetota</taxon>
        <taxon>Actinomycetes</taxon>
        <taxon>Micromonosporales</taxon>
        <taxon>Micromonosporaceae</taxon>
        <taxon>Micromonospora</taxon>
    </lineage>
</organism>
<dbReference type="Pfam" id="PF04909">
    <property type="entry name" value="Amidohydro_2"/>
    <property type="match status" value="1"/>
</dbReference>
<dbReference type="InterPro" id="IPR006680">
    <property type="entry name" value="Amidohydro-rel"/>
</dbReference>
<dbReference type="EMBL" id="QGTA01000180">
    <property type="protein sequence ID" value="RQW92838.1"/>
    <property type="molecule type" value="Genomic_DNA"/>
</dbReference>
<dbReference type="PANTHER" id="PTHR21240:SF28">
    <property type="entry name" value="ISO-OROTATE DECARBOXYLASE (EUROFUNG)"/>
    <property type="match status" value="1"/>
</dbReference>
<dbReference type="RefSeq" id="WP_082930900.1">
    <property type="nucleotide sequence ID" value="NZ_CBDRIK010000005.1"/>
</dbReference>
<evidence type="ECO:0000313" key="3">
    <source>
        <dbReference type="EMBL" id="RQW92838.1"/>
    </source>
</evidence>
<proteinExistence type="predicted"/>
<dbReference type="SUPFAM" id="SSF51556">
    <property type="entry name" value="Metallo-dependent hydrolases"/>
    <property type="match status" value="1"/>
</dbReference>
<dbReference type="PANTHER" id="PTHR21240">
    <property type="entry name" value="2-AMINO-3-CARBOXYLMUCONATE-6-SEMIALDEHYDE DECARBOXYLASE"/>
    <property type="match status" value="1"/>
</dbReference>
<dbReference type="Proteomes" id="UP000274694">
    <property type="component" value="Unassembled WGS sequence"/>
</dbReference>
<gene>
    <name evidence="3" type="ORF">DLJ60_13400</name>
</gene>
<dbReference type="InterPro" id="IPR032465">
    <property type="entry name" value="ACMSD"/>
</dbReference>
<dbReference type="InterPro" id="IPR032466">
    <property type="entry name" value="Metal_Hydrolase"/>
</dbReference>
<comment type="caution">
    <text evidence="3">The sequence shown here is derived from an EMBL/GenBank/DDBJ whole genome shotgun (WGS) entry which is preliminary data.</text>
</comment>
<dbReference type="Gene3D" id="3.20.20.140">
    <property type="entry name" value="Metal-dependent hydrolases"/>
    <property type="match status" value="1"/>
</dbReference>